<sequence length="303" mass="33600">MIDKYDLNKLENFDQADKKLLLELRRFERMLLETRPTESYLRPMMRRLNALLATSDLDVLIAVLQLLLRPSQQYSSQPPTPHSLDISAPRLQALAMRWPGLREAGIKLHELLDKPAQLISVAPKAKAPETSIRFGFGTNSSGFATPTQVTTGASTPRAGIPSSGIVPNSRDVTFQFYRKSVSATQTQQSKPEPLNVEETRILDPQVLVLPQTLSTSSPFSPSKDTSTTGRQTGMTVVRLTDLQSSPKDDTQIVAEAVQKYEIPDEEVFELLCRAQIARILGPNQESTREKLVCAQLLAIAIFG</sequence>
<comment type="caution">
    <text evidence="2">The sequence shown here is derived from an EMBL/GenBank/DDBJ whole genome shotgun (WGS) entry which is preliminary data.</text>
</comment>
<name>A0A0A1UIJ8_9AGAM</name>
<gene>
    <name evidence="2" type="ORF">RSOL_281640</name>
</gene>
<proteinExistence type="predicted"/>
<dbReference type="OrthoDB" id="8068875at2759"/>
<dbReference type="AlphaFoldDB" id="A0A0A1UIJ8"/>
<organism evidence="2 3">
    <name type="scientific">Rhizoctonia solani AG-3 Rhs1AP</name>
    <dbReference type="NCBI Taxonomy" id="1086054"/>
    <lineage>
        <taxon>Eukaryota</taxon>
        <taxon>Fungi</taxon>
        <taxon>Dikarya</taxon>
        <taxon>Basidiomycota</taxon>
        <taxon>Agaricomycotina</taxon>
        <taxon>Agaricomycetes</taxon>
        <taxon>Cantharellales</taxon>
        <taxon>Ceratobasidiaceae</taxon>
        <taxon>Rhizoctonia</taxon>
    </lineage>
</organism>
<evidence type="ECO:0000313" key="2">
    <source>
        <dbReference type="EMBL" id="EUC58847.1"/>
    </source>
</evidence>
<protein>
    <submittedName>
        <fullName evidence="2">E3 ubiquitin-protein ligase Huwe1, putative</fullName>
    </submittedName>
</protein>
<accession>A0A0A1UIJ8</accession>
<feature type="non-terminal residue" evidence="2">
    <location>
        <position position="303"/>
    </location>
</feature>
<dbReference type="Proteomes" id="UP000030108">
    <property type="component" value="Unassembled WGS sequence"/>
</dbReference>
<reference evidence="3" key="1">
    <citation type="journal article" date="2014" name="Genome Announc.">
        <title>Draft genome sequence of the plant-pathogenic soil fungus Rhizoctonia solani anastomosis group 3 strain Rhs1AP.</title>
        <authorList>
            <person name="Cubeta M.A."/>
            <person name="Thomas E."/>
            <person name="Dean R.A."/>
            <person name="Jabaji S."/>
            <person name="Neate S.M."/>
            <person name="Tavantzis S."/>
            <person name="Toda T."/>
            <person name="Vilgalys R."/>
            <person name="Bharathan N."/>
            <person name="Fedorova-Abrams N."/>
            <person name="Pakala S.B."/>
            <person name="Pakala S.M."/>
            <person name="Zafar N."/>
            <person name="Joardar V."/>
            <person name="Losada L."/>
            <person name="Nierman W.C."/>
        </authorList>
    </citation>
    <scope>NUCLEOTIDE SEQUENCE [LARGE SCALE GENOMIC DNA]</scope>
    <source>
        <strain evidence="3">AG-3</strain>
    </source>
</reference>
<evidence type="ECO:0000259" key="1">
    <source>
        <dbReference type="Pfam" id="PF06012"/>
    </source>
</evidence>
<dbReference type="InterPro" id="IPR010309">
    <property type="entry name" value="E3_Ub_ligase_DUF908"/>
</dbReference>
<dbReference type="Pfam" id="PF06012">
    <property type="entry name" value="DUF908"/>
    <property type="match status" value="1"/>
</dbReference>
<feature type="domain" description="DUF908" evidence="1">
    <location>
        <begin position="17"/>
        <end position="302"/>
    </location>
</feature>
<dbReference type="EMBL" id="JATN01000321">
    <property type="protein sequence ID" value="EUC58847.1"/>
    <property type="molecule type" value="Genomic_DNA"/>
</dbReference>
<evidence type="ECO:0000313" key="3">
    <source>
        <dbReference type="Proteomes" id="UP000030108"/>
    </source>
</evidence>